<protein>
    <submittedName>
        <fullName evidence="2">Uncharacterized protein</fullName>
    </submittedName>
</protein>
<organism evidence="2 3">
    <name type="scientific">Angomonas deanei</name>
    <dbReference type="NCBI Taxonomy" id="59799"/>
    <lineage>
        <taxon>Eukaryota</taxon>
        <taxon>Discoba</taxon>
        <taxon>Euglenozoa</taxon>
        <taxon>Kinetoplastea</taxon>
        <taxon>Metakinetoplastina</taxon>
        <taxon>Trypanosomatida</taxon>
        <taxon>Trypanosomatidae</taxon>
        <taxon>Strigomonadinae</taxon>
        <taxon>Angomonas</taxon>
    </lineage>
</organism>
<dbReference type="AlphaFoldDB" id="A0A7G2C3K5"/>
<feature type="region of interest" description="Disordered" evidence="1">
    <location>
        <begin position="95"/>
        <end position="124"/>
    </location>
</feature>
<reference evidence="2 3" key="1">
    <citation type="submission" date="2020-08" db="EMBL/GenBank/DDBJ databases">
        <authorList>
            <person name="Newling K."/>
            <person name="Davey J."/>
            <person name="Forrester S."/>
        </authorList>
    </citation>
    <scope>NUCLEOTIDE SEQUENCE [LARGE SCALE GENOMIC DNA]</scope>
    <source>
        <strain evidence="3">Crithidia deanei Carvalho (ATCC PRA-265)</strain>
    </source>
</reference>
<name>A0A7G2C3K5_9TRYP</name>
<evidence type="ECO:0000313" key="3">
    <source>
        <dbReference type="Proteomes" id="UP000515908"/>
    </source>
</evidence>
<gene>
    <name evidence="2" type="ORF">ADEAN_000154900</name>
</gene>
<sequence>MTTRIISDAPCVIHADSTTASPVHRVSRDLLVLLRKQVRETVESPTVRASFNQVAARATGGKWRQDAQSDFTPRAGPPVSAVCYLDSEAYLQTTYAHPTPHDGRGDRGPPSIARKKNAPRSQRQTGVVVDTHFLPFVPERRSSRTISETAQKEEFVRDYFFRANLIEQYGAPTNAIDDELFNGVGLCRLSWVLEYLYLGEENTPSLYVPHVTPKSHQHTGRNFAYAIPRLKKVLDHLDISYDLLPLSSPAVACMAQVPPLLDFCVCTIQPLLPAVGQIPRESAFYALFSEYHPSMPGMVWQEMERQLCGRLTELGVLLDPSGYALPEDDGVICHPLSAPVLLSQTKPTPRCTVPSSLCIPSVWPYLCNGVVLHRLAERFGQRGGSFHLNPRSETACLANLSRALEFLCVDRGLTGLVPSLEDVCGEIYHGRKAVILLLLCEILGVGIQG</sequence>
<dbReference type="EMBL" id="LR877147">
    <property type="protein sequence ID" value="CAD2214105.1"/>
    <property type="molecule type" value="Genomic_DNA"/>
</dbReference>
<proteinExistence type="predicted"/>
<keyword evidence="3" id="KW-1185">Reference proteome</keyword>
<dbReference type="Proteomes" id="UP000515908">
    <property type="component" value="Chromosome 03"/>
</dbReference>
<evidence type="ECO:0000256" key="1">
    <source>
        <dbReference type="SAM" id="MobiDB-lite"/>
    </source>
</evidence>
<evidence type="ECO:0000313" key="2">
    <source>
        <dbReference type="EMBL" id="CAD2214105.1"/>
    </source>
</evidence>
<accession>A0A7G2C3K5</accession>
<dbReference type="VEuPathDB" id="TriTrypDB:ADEAN_000154900"/>